<keyword evidence="2" id="KW-1185">Reference proteome</keyword>
<gene>
    <name evidence="1" type="primary">28</name>
    <name evidence="1" type="ORF">HVTV1_28</name>
</gene>
<dbReference type="EMBL" id="KC117377">
    <property type="protein sequence ID" value="AGC34398.1"/>
    <property type="molecule type" value="Genomic_DNA"/>
</dbReference>
<dbReference type="KEGG" id="vg:14477269"/>
<reference evidence="1 2" key="1">
    <citation type="journal article" date="2013" name="J. Virol.">
        <title>Insights into head-tailed viruses infecting extremely halophilic archaea.</title>
        <authorList>
            <person name="Pietila M.K."/>
            <person name="Laurinmaki P."/>
            <person name="Russell D.A."/>
            <person name="Ko C.C."/>
            <person name="Jacobs-Sera D."/>
            <person name="Butcher S.J."/>
            <person name="Bamford D.H."/>
            <person name="Hendrix R.W."/>
        </authorList>
    </citation>
    <scope>NUCLEOTIDE SEQUENCE [LARGE SCALE GENOMIC DNA]</scope>
</reference>
<protein>
    <submittedName>
        <fullName evidence="1">Uncharacterized protein</fullName>
    </submittedName>
</protein>
<dbReference type="OrthoDB" id="19979at10239"/>
<dbReference type="RefSeq" id="YP_007378934.1">
    <property type="nucleotide sequence ID" value="NC_020158.1"/>
</dbReference>
<proteinExistence type="predicted"/>
<organism evidence="1 2">
    <name type="scientific">Haloarcula vallismortis tailed virus 1</name>
    <dbReference type="NCBI Taxonomy" id="1262528"/>
    <lineage>
        <taxon>Viruses</taxon>
        <taxon>Duplodnaviria</taxon>
        <taxon>Heunggongvirae</taxon>
        <taxon>Uroviricota</taxon>
        <taxon>Caudoviricetes</taxon>
        <taxon>Thumleimavirales</taxon>
        <taxon>Druskaviridae</taxon>
        <taxon>Tredecimvirus</taxon>
        <taxon>Tredecimvirus thailandense</taxon>
        <taxon>Tredecimvirus HVTV1</taxon>
    </lineage>
</organism>
<name>L7TJ30_9CAUD</name>
<evidence type="ECO:0000313" key="1">
    <source>
        <dbReference type="EMBL" id="AGC34398.1"/>
    </source>
</evidence>
<sequence length="165" mass="18369">MSFCAPVDHLHPGTYLYGTTPCTTIRGGRKDMSDSTKTVEVFQPRSTEQFYDSDEDEVLDEEMFYDLRDLRSGFVDAEDLDFETFARCYNLVGGEKVEADDESEALNVIFDTWQNKPAGAGRPVSGAFRESNSQERATSLSTGDIVRVDGTAYLCESVGWSEVSL</sequence>
<accession>L7TJ30</accession>
<dbReference type="Proteomes" id="UP000011137">
    <property type="component" value="Segment"/>
</dbReference>
<evidence type="ECO:0000313" key="2">
    <source>
        <dbReference type="Proteomes" id="UP000011137"/>
    </source>
</evidence>
<dbReference type="GeneID" id="14477269"/>